<protein>
    <recommendedName>
        <fullName evidence="6">Glycosyltransferase</fullName>
    </recommendedName>
</protein>
<sequence length="254" mass="28851">MKRQKINIIGVNVNDLLFDEAVDEVLKLAEAKNRGRYVVTVNSEFVMLARRDPKFRQILDKADLALADGQWVVNSKLILGGKEHNRITGVDLLENVCKVASDKAIRIGFLGGFGDVAKTVAKCQKNLNPRLKVVISMAGNPIIGYDLRLIKEFDMIGRVDVLFVAYGMGQQEFWIDRMRKKLNVGVFIGVGGAFDYLAGVKKRAPVLIQKMGLEWFWRLILDPARIWRMRVLPIFLVLVFLNFLKNNIKSKFTK</sequence>
<evidence type="ECO:0000313" key="4">
    <source>
        <dbReference type="EMBL" id="OGD86208.1"/>
    </source>
</evidence>
<evidence type="ECO:0000313" key="5">
    <source>
        <dbReference type="Proteomes" id="UP000176317"/>
    </source>
</evidence>
<gene>
    <name evidence="4" type="ORF">A2164_02000</name>
</gene>
<proteinExistence type="predicted"/>
<evidence type="ECO:0000256" key="2">
    <source>
        <dbReference type="ARBA" id="ARBA00022679"/>
    </source>
</evidence>
<reference evidence="4 5" key="1">
    <citation type="journal article" date="2016" name="Nat. Commun.">
        <title>Thousands of microbial genomes shed light on interconnected biogeochemical processes in an aquifer system.</title>
        <authorList>
            <person name="Anantharaman K."/>
            <person name="Brown C.T."/>
            <person name="Hug L.A."/>
            <person name="Sharon I."/>
            <person name="Castelle C.J."/>
            <person name="Probst A.J."/>
            <person name="Thomas B.C."/>
            <person name="Singh A."/>
            <person name="Wilkins M.J."/>
            <person name="Karaoz U."/>
            <person name="Brodie E.L."/>
            <person name="Williams K.H."/>
            <person name="Hubbard S.S."/>
            <person name="Banfield J.F."/>
        </authorList>
    </citation>
    <scope>NUCLEOTIDE SEQUENCE [LARGE SCALE GENOMIC DNA]</scope>
</reference>
<comment type="caution">
    <text evidence="4">The sequence shown here is derived from an EMBL/GenBank/DDBJ whole genome shotgun (WGS) entry which is preliminary data.</text>
</comment>
<feature type="transmembrane region" description="Helical" evidence="3">
    <location>
        <begin position="226"/>
        <end position="244"/>
    </location>
</feature>
<keyword evidence="3" id="KW-1133">Transmembrane helix</keyword>
<keyword evidence="1" id="KW-0328">Glycosyltransferase</keyword>
<dbReference type="EMBL" id="MFAT01000037">
    <property type="protein sequence ID" value="OGD86208.1"/>
    <property type="molecule type" value="Genomic_DNA"/>
</dbReference>
<dbReference type="PANTHER" id="PTHR34136">
    <property type="match status" value="1"/>
</dbReference>
<dbReference type="InterPro" id="IPR004629">
    <property type="entry name" value="WecG_TagA_CpsF"/>
</dbReference>
<dbReference type="AlphaFoldDB" id="A0A1F5G2Y4"/>
<evidence type="ECO:0000256" key="1">
    <source>
        <dbReference type="ARBA" id="ARBA00022676"/>
    </source>
</evidence>
<evidence type="ECO:0000256" key="3">
    <source>
        <dbReference type="SAM" id="Phobius"/>
    </source>
</evidence>
<keyword evidence="2" id="KW-0808">Transferase</keyword>
<dbReference type="PANTHER" id="PTHR34136:SF1">
    <property type="entry name" value="UDP-N-ACETYL-D-MANNOSAMINURONIC ACID TRANSFERASE"/>
    <property type="match status" value="1"/>
</dbReference>
<accession>A0A1F5G2Y4</accession>
<dbReference type="NCBIfam" id="TIGR00696">
    <property type="entry name" value="wecG_tagA_cpsF"/>
    <property type="match status" value="1"/>
</dbReference>
<dbReference type="Pfam" id="PF03808">
    <property type="entry name" value="Glyco_tran_WecG"/>
    <property type="match status" value="1"/>
</dbReference>
<organism evidence="4 5">
    <name type="scientific">Candidatus Curtissbacteria bacterium RBG_13_35_7</name>
    <dbReference type="NCBI Taxonomy" id="1797705"/>
    <lineage>
        <taxon>Bacteria</taxon>
        <taxon>Candidatus Curtissiibacteriota</taxon>
    </lineage>
</organism>
<dbReference type="GO" id="GO:0016758">
    <property type="term" value="F:hexosyltransferase activity"/>
    <property type="evidence" value="ECO:0007669"/>
    <property type="project" value="TreeGrafter"/>
</dbReference>
<feature type="transmembrane region" description="Helical" evidence="3">
    <location>
        <begin position="182"/>
        <end position="199"/>
    </location>
</feature>
<dbReference type="Proteomes" id="UP000176317">
    <property type="component" value="Unassembled WGS sequence"/>
</dbReference>
<dbReference type="CDD" id="cd06533">
    <property type="entry name" value="Glyco_transf_WecG_TagA"/>
    <property type="match status" value="1"/>
</dbReference>
<evidence type="ECO:0008006" key="6">
    <source>
        <dbReference type="Google" id="ProtNLM"/>
    </source>
</evidence>
<name>A0A1F5G2Y4_9BACT</name>
<keyword evidence="3" id="KW-0812">Transmembrane</keyword>
<keyword evidence="3" id="KW-0472">Membrane</keyword>